<accession>A0AAN8XRE4</accession>
<gene>
    <name evidence="3" type="ORF">SK128_017090</name>
</gene>
<evidence type="ECO:0000259" key="2">
    <source>
        <dbReference type="Pfam" id="PF10180"/>
    </source>
</evidence>
<feature type="domain" description="WKF" evidence="2">
    <location>
        <begin position="54"/>
        <end position="114"/>
    </location>
</feature>
<evidence type="ECO:0000313" key="3">
    <source>
        <dbReference type="EMBL" id="KAK7082834.1"/>
    </source>
</evidence>
<dbReference type="EMBL" id="JAXCGZ010003878">
    <property type="protein sequence ID" value="KAK7082834.1"/>
    <property type="molecule type" value="Genomic_DNA"/>
</dbReference>
<dbReference type="InterPro" id="IPR019327">
    <property type="entry name" value="WKF"/>
</dbReference>
<name>A0AAN8XRE4_HALRR</name>
<protein>
    <recommendedName>
        <fullName evidence="2">WKF domain-containing protein</fullName>
    </recommendedName>
</protein>
<dbReference type="Proteomes" id="UP001381693">
    <property type="component" value="Unassembled WGS sequence"/>
</dbReference>
<dbReference type="PANTHER" id="PTHR22306">
    <property type="entry name" value="CHROMOSOME 7 OPEN READING FRAME 50"/>
    <property type="match status" value="1"/>
</dbReference>
<evidence type="ECO:0000256" key="1">
    <source>
        <dbReference type="SAM" id="MobiDB-lite"/>
    </source>
</evidence>
<feature type="compositionally biased region" description="Basic residues" evidence="1">
    <location>
        <begin position="23"/>
        <end position="32"/>
    </location>
</feature>
<sequence length="144" mass="16987">MDTKTEGFVFKNTVPHVNMSVKREKKKKKKPKKNIEYPKKTPQGTQNKQLKVIQYLNDWHTNRNQWKFQKNLDSWLVKHFYKKSLLGKAYFKIFLLYIADTKGSALKRCQERAQLILSSQESISKTENSVKTAKVKRAKQVLNI</sequence>
<dbReference type="Pfam" id="PF10180">
    <property type="entry name" value="WKF"/>
    <property type="match status" value="1"/>
</dbReference>
<keyword evidence="4" id="KW-1185">Reference proteome</keyword>
<organism evidence="3 4">
    <name type="scientific">Halocaridina rubra</name>
    <name type="common">Hawaiian red shrimp</name>
    <dbReference type="NCBI Taxonomy" id="373956"/>
    <lineage>
        <taxon>Eukaryota</taxon>
        <taxon>Metazoa</taxon>
        <taxon>Ecdysozoa</taxon>
        <taxon>Arthropoda</taxon>
        <taxon>Crustacea</taxon>
        <taxon>Multicrustacea</taxon>
        <taxon>Malacostraca</taxon>
        <taxon>Eumalacostraca</taxon>
        <taxon>Eucarida</taxon>
        <taxon>Decapoda</taxon>
        <taxon>Pleocyemata</taxon>
        <taxon>Caridea</taxon>
        <taxon>Atyoidea</taxon>
        <taxon>Atyidae</taxon>
        <taxon>Halocaridina</taxon>
    </lineage>
</organism>
<proteinExistence type="predicted"/>
<reference evidence="3 4" key="1">
    <citation type="submission" date="2023-11" db="EMBL/GenBank/DDBJ databases">
        <title>Halocaridina rubra genome assembly.</title>
        <authorList>
            <person name="Smith C."/>
        </authorList>
    </citation>
    <scope>NUCLEOTIDE SEQUENCE [LARGE SCALE GENOMIC DNA]</scope>
    <source>
        <strain evidence="3">EP-1</strain>
        <tissue evidence="3">Whole</tissue>
    </source>
</reference>
<evidence type="ECO:0000313" key="4">
    <source>
        <dbReference type="Proteomes" id="UP001381693"/>
    </source>
</evidence>
<feature type="region of interest" description="Disordered" evidence="1">
    <location>
        <begin position="19"/>
        <end position="45"/>
    </location>
</feature>
<dbReference type="AlphaFoldDB" id="A0AAN8XRE4"/>
<dbReference type="PANTHER" id="PTHR22306:SF2">
    <property type="entry name" value="CHROMOSOME 7 OPEN READING FRAME 50"/>
    <property type="match status" value="1"/>
</dbReference>
<comment type="caution">
    <text evidence="3">The sequence shown here is derived from an EMBL/GenBank/DDBJ whole genome shotgun (WGS) entry which is preliminary data.</text>
</comment>